<evidence type="ECO:0000256" key="2">
    <source>
        <dbReference type="ARBA" id="ARBA00009773"/>
    </source>
</evidence>
<comment type="similarity">
    <text evidence="2">Belongs to the autoinducer-2 exporter (AI-2E) (TC 2.A.86) family.</text>
</comment>
<feature type="transmembrane region" description="Helical" evidence="9">
    <location>
        <begin position="297"/>
        <end position="330"/>
    </location>
</feature>
<keyword evidence="3" id="KW-0813">Transport</keyword>
<keyword evidence="6 9" id="KW-1133">Transmembrane helix</keyword>
<keyword evidence="11" id="KW-1185">Reference proteome</keyword>
<feature type="compositionally biased region" description="Basic and acidic residues" evidence="8">
    <location>
        <begin position="410"/>
        <end position="421"/>
    </location>
</feature>
<evidence type="ECO:0000256" key="3">
    <source>
        <dbReference type="ARBA" id="ARBA00022448"/>
    </source>
</evidence>
<evidence type="ECO:0000313" key="11">
    <source>
        <dbReference type="Proteomes" id="UP001157126"/>
    </source>
</evidence>
<dbReference type="Proteomes" id="UP001157126">
    <property type="component" value="Unassembled WGS sequence"/>
</dbReference>
<feature type="transmembrane region" description="Helical" evidence="9">
    <location>
        <begin position="198"/>
        <end position="219"/>
    </location>
</feature>
<feature type="transmembrane region" description="Helical" evidence="9">
    <location>
        <begin position="267"/>
        <end position="291"/>
    </location>
</feature>
<evidence type="ECO:0000256" key="8">
    <source>
        <dbReference type="SAM" id="MobiDB-lite"/>
    </source>
</evidence>
<keyword evidence="5 9" id="KW-0812">Transmembrane</keyword>
<evidence type="ECO:0000256" key="4">
    <source>
        <dbReference type="ARBA" id="ARBA00022475"/>
    </source>
</evidence>
<comment type="subcellular location">
    <subcellularLocation>
        <location evidence="1">Cell membrane</location>
        <topology evidence="1">Multi-pass membrane protein</topology>
    </subcellularLocation>
</comment>
<comment type="caution">
    <text evidence="10">The sequence shown here is derived from an EMBL/GenBank/DDBJ whole genome shotgun (WGS) entry which is preliminary data.</text>
</comment>
<dbReference type="PANTHER" id="PTHR21716">
    <property type="entry name" value="TRANSMEMBRANE PROTEIN"/>
    <property type="match status" value="1"/>
</dbReference>
<feature type="transmembrane region" description="Helical" evidence="9">
    <location>
        <begin position="115"/>
        <end position="136"/>
    </location>
</feature>
<gene>
    <name evidence="10" type="ORF">GCM10025883_42610</name>
</gene>
<evidence type="ECO:0000256" key="5">
    <source>
        <dbReference type="ARBA" id="ARBA00022692"/>
    </source>
</evidence>
<dbReference type="PANTHER" id="PTHR21716:SF53">
    <property type="entry name" value="PERMEASE PERM-RELATED"/>
    <property type="match status" value="1"/>
</dbReference>
<accession>A0ABQ6IXS6</accession>
<organism evidence="10 11">
    <name type="scientific">Mobilicoccus caccae</name>
    <dbReference type="NCBI Taxonomy" id="1859295"/>
    <lineage>
        <taxon>Bacteria</taxon>
        <taxon>Bacillati</taxon>
        <taxon>Actinomycetota</taxon>
        <taxon>Actinomycetes</taxon>
        <taxon>Micrococcales</taxon>
        <taxon>Dermatophilaceae</taxon>
        <taxon>Mobilicoccus</taxon>
    </lineage>
</organism>
<dbReference type="Pfam" id="PF01594">
    <property type="entry name" value="AI-2E_transport"/>
    <property type="match status" value="1"/>
</dbReference>
<reference evidence="11" key="1">
    <citation type="journal article" date="2019" name="Int. J. Syst. Evol. Microbiol.">
        <title>The Global Catalogue of Microorganisms (GCM) 10K type strain sequencing project: providing services to taxonomists for standard genome sequencing and annotation.</title>
        <authorList>
            <consortium name="The Broad Institute Genomics Platform"/>
            <consortium name="The Broad Institute Genome Sequencing Center for Infectious Disease"/>
            <person name="Wu L."/>
            <person name="Ma J."/>
        </authorList>
    </citation>
    <scope>NUCLEOTIDE SEQUENCE [LARGE SCALE GENOMIC DNA]</scope>
    <source>
        <strain evidence="11">NBRC 113072</strain>
    </source>
</reference>
<feature type="region of interest" description="Disordered" evidence="8">
    <location>
        <begin position="407"/>
        <end position="435"/>
    </location>
</feature>
<proteinExistence type="inferred from homology"/>
<evidence type="ECO:0000313" key="10">
    <source>
        <dbReference type="EMBL" id="GMA42216.1"/>
    </source>
</evidence>
<keyword evidence="4" id="KW-1003">Cell membrane</keyword>
<feature type="transmembrane region" description="Helical" evidence="9">
    <location>
        <begin position="61"/>
        <end position="79"/>
    </location>
</feature>
<feature type="transmembrane region" description="Helical" evidence="9">
    <location>
        <begin position="85"/>
        <end position="106"/>
    </location>
</feature>
<dbReference type="InterPro" id="IPR002549">
    <property type="entry name" value="AI-2E-like"/>
</dbReference>
<evidence type="ECO:0000256" key="6">
    <source>
        <dbReference type="ARBA" id="ARBA00022989"/>
    </source>
</evidence>
<evidence type="ECO:0000256" key="9">
    <source>
        <dbReference type="SAM" id="Phobius"/>
    </source>
</evidence>
<keyword evidence="7 9" id="KW-0472">Membrane</keyword>
<evidence type="ECO:0000256" key="7">
    <source>
        <dbReference type="ARBA" id="ARBA00023136"/>
    </source>
</evidence>
<name>A0ABQ6IXS6_9MICO</name>
<protein>
    <submittedName>
        <fullName evidence="10">AI-2E family transporter</fullName>
    </submittedName>
</protein>
<evidence type="ECO:0000256" key="1">
    <source>
        <dbReference type="ARBA" id="ARBA00004651"/>
    </source>
</evidence>
<dbReference type="EMBL" id="BSUO01000001">
    <property type="protein sequence ID" value="GMA42216.1"/>
    <property type="molecule type" value="Genomic_DNA"/>
</dbReference>
<sequence>MTLAAVRFFPRVKTPSLTDVRGRVPRPEQVQPVSGPPPIALNDPRRADDAVPFGLRVAAGVSWRVLLVAAALYLLGQIIGRTSTVVIPVAVALLLTSLLMPAAVFLNHKLRFPRALAAITTLLGALAILIGLLYFAGNQVVVGVSQLSGQVEQGVNQIQNWLRDGPLAGPQISQAIDQGRNWVQSNAGPLTSGAVSGAVTAGNLVVATIMALFAIFFFLSDGDRMWAWFVRLAPKEIRSPIHEAGRRGWVTLSSYVKTQVIVAAVDAVLIGLGAFLLGLPLVVPLALIVFFSAAIPVVGAVVSGALAVILALVVQGPLIALAMMGVVLAVQQIEGNLLQPILMSKAVSLHPLATILGVAVGSYLFGIVGALFAVPVLAVTNTVVLYLNGHDKFPMLDQNASVLTNSAKELTGDKHAPKDEESPPAPGGDSPASGR</sequence>